<dbReference type="Gene3D" id="1.25.40.10">
    <property type="entry name" value="Tetratricopeptide repeat domain"/>
    <property type="match status" value="1"/>
</dbReference>
<reference evidence="1 2" key="1">
    <citation type="submission" date="2018-01" db="EMBL/GenBank/DDBJ databases">
        <title>Genome sequence of the PGP bacterium Paenibacillus illinoisensis E3.</title>
        <authorList>
            <person name="Rolli E."/>
            <person name="Marasco R."/>
            <person name="Bessem C."/>
            <person name="Michoud G."/>
            <person name="Gaiarsa S."/>
            <person name="Borin S."/>
            <person name="Daffonchio D."/>
        </authorList>
    </citation>
    <scope>NUCLEOTIDE SEQUENCE [LARGE SCALE GENOMIC DNA]</scope>
    <source>
        <strain evidence="1 2">E3</strain>
    </source>
</reference>
<dbReference type="OrthoDB" id="2425016at2"/>
<dbReference type="EMBL" id="PRLG01000015">
    <property type="protein sequence ID" value="PYY29686.1"/>
    <property type="molecule type" value="Genomic_DNA"/>
</dbReference>
<evidence type="ECO:0000313" key="1">
    <source>
        <dbReference type="EMBL" id="PYY29686.1"/>
    </source>
</evidence>
<sequence>MDNSTIQNIVSELVNQSTGESLEEAEKLIINYLDKYPHDIDAWVRVAILQTLPPFGDYQRAALLLEEAIEYHGSVSPLTILLSFFSEWFLGGMNDRQLENVVNTMKNSSDPNTKAIIMYLMAWHYESTDTNKYVNFLNESINTCNYLVMNLVDLGNYYLQNGEPDKGKRLIQNGLANVRLIYKEDECYEDYDSLDVIRFINERITGVFMTEDRYSSIVDLI</sequence>
<gene>
    <name evidence="1" type="ORF">PIL02S_01886</name>
</gene>
<accession>A0A2W0CAS7</accession>
<name>A0A2W0CAS7_9BACL</name>
<organism evidence="1 2">
    <name type="scientific">Paenibacillus illinoisensis</name>
    <dbReference type="NCBI Taxonomy" id="59845"/>
    <lineage>
        <taxon>Bacteria</taxon>
        <taxon>Bacillati</taxon>
        <taxon>Bacillota</taxon>
        <taxon>Bacilli</taxon>
        <taxon>Bacillales</taxon>
        <taxon>Paenibacillaceae</taxon>
        <taxon>Paenibacillus</taxon>
    </lineage>
</organism>
<dbReference type="Proteomes" id="UP000247459">
    <property type="component" value="Unassembled WGS sequence"/>
</dbReference>
<dbReference type="SUPFAM" id="SSF81901">
    <property type="entry name" value="HCP-like"/>
    <property type="match status" value="1"/>
</dbReference>
<dbReference type="InterPro" id="IPR011990">
    <property type="entry name" value="TPR-like_helical_dom_sf"/>
</dbReference>
<protein>
    <submittedName>
        <fullName evidence="1">Uncharacterized protein</fullName>
    </submittedName>
</protein>
<dbReference type="AlphaFoldDB" id="A0A2W0CAS7"/>
<dbReference type="RefSeq" id="WP_110757865.1">
    <property type="nucleotide sequence ID" value="NZ_PRLG01000015.1"/>
</dbReference>
<evidence type="ECO:0000313" key="2">
    <source>
        <dbReference type="Proteomes" id="UP000247459"/>
    </source>
</evidence>
<comment type="caution">
    <text evidence="1">The sequence shown here is derived from an EMBL/GenBank/DDBJ whole genome shotgun (WGS) entry which is preliminary data.</text>
</comment>
<proteinExistence type="predicted"/>